<evidence type="ECO:0000313" key="11">
    <source>
        <dbReference type="Proteomes" id="UP001148125"/>
    </source>
</evidence>
<comment type="subcellular location">
    <subcellularLocation>
        <location evidence="1">Cell membrane</location>
        <topology evidence="1">Multi-pass membrane protein</topology>
    </subcellularLocation>
</comment>
<dbReference type="PROSITE" id="PS00211">
    <property type="entry name" value="ABC_TRANSPORTER_1"/>
    <property type="match status" value="1"/>
</dbReference>
<dbReference type="InterPro" id="IPR017871">
    <property type="entry name" value="ABC_transporter-like_CS"/>
</dbReference>
<dbReference type="InterPro" id="IPR011527">
    <property type="entry name" value="ABC1_TM_dom"/>
</dbReference>
<feature type="transmembrane region" description="Helical" evidence="7">
    <location>
        <begin position="157"/>
        <end position="174"/>
    </location>
</feature>
<reference evidence="10" key="1">
    <citation type="submission" date="2024-05" db="EMBL/GenBank/DDBJ databases">
        <title>Alkalihalobacillus sp. strain MEB203 novel alkaliphilic bacterium from Lonar Lake, India.</title>
        <authorList>
            <person name="Joshi A."/>
            <person name="Thite S."/>
            <person name="Mengade P."/>
        </authorList>
    </citation>
    <scope>NUCLEOTIDE SEQUENCE</scope>
    <source>
        <strain evidence="10">MEB 203</strain>
    </source>
</reference>
<feature type="transmembrane region" description="Helical" evidence="7">
    <location>
        <begin position="278"/>
        <end position="296"/>
    </location>
</feature>
<keyword evidence="6 7" id="KW-0472">Membrane</keyword>
<dbReference type="InterPro" id="IPR003439">
    <property type="entry name" value="ABC_transporter-like_ATP-bd"/>
</dbReference>
<evidence type="ECO:0000256" key="7">
    <source>
        <dbReference type="SAM" id="Phobius"/>
    </source>
</evidence>
<dbReference type="PROSITE" id="PS50893">
    <property type="entry name" value="ABC_TRANSPORTER_2"/>
    <property type="match status" value="1"/>
</dbReference>
<dbReference type="InterPro" id="IPR027417">
    <property type="entry name" value="P-loop_NTPase"/>
</dbReference>
<sequence length="583" mass="64805">MAVIFSYLKRYRLFMVIAIALTLVELTVELLQPLFMAKIINDGILQEDLSVVIYWGSIMIGLSLVAFAAGIINSFYAAHSSQGFGHDIRNGLFEKIQSFSFTNLSHFQTSSLITRMTNDVNVLQLTLFTGLRIMLRAPLLVIGGLIMALVVNVRLALLLAVAVPLSLLFLIWIFKKGRPLFNIVQQKLDGVNRVMRENLLGIKLIRALLRKDTEVDRFTKSNQELMGSTVSALRLMEITMPIILLLMNVSILGVLWFGSFQVNAGGANVGEVVAVINYATRISGAFSVFSMIIIFFSRARASSERIVEVLNTEVDLVDKENSKEPNKRIEKLEGNITFRKVSFRYPATDRDILKAVSFEAERGSTVAVLGSTGSGKSSMFHLIPRLYDVTDGEIEIDDKDIRTIKLDHLRKQIGYVPQETLLFTGTIKDNIAWGKEDATDAEIIEAAKKAQIHETISKFTNGYNTVLGQKGVNLSGGQKQRLAIARALVRKPKILLLDDSTSALDLKTEAKILASLRELQCTTLIITQKISTAVEADKILILDDGEMIAEGTHQDLITNDSLYQKIYRSQFGEEAMYVAKGSE</sequence>
<feature type="domain" description="ABC transporter" evidence="8">
    <location>
        <begin position="336"/>
        <end position="569"/>
    </location>
</feature>
<keyword evidence="5 7" id="KW-1133">Transmembrane helix</keyword>
<feature type="transmembrane region" description="Helical" evidence="7">
    <location>
        <begin position="52"/>
        <end position="76"/>
    </location>
</feature>
<name>A0ABT5VJR1_9BACI</name>
<comment type="caution">
    <text evidence="10">The sequence shown here is derived from an EMBL/GenBank/DDBJ whole genome shotgun (WGS) entry which is preliminary data.</text>
</comment>
<evidence type="ECO:0000259" key="9">
    <source>
        <dbReference type="PROSITE" id="PS50929"/>
    </source>
</evidence>
<dbReference type="GO" id="GO:0005524">
    <property type="term" value="F:ATP binding"/>
    <property type="evidence" value="ECO:0007669"/>
    <property type="project" value="UniProtKB-KW"/>
</dbReference>
<feature type="transmembrane region" description="Helical" evidence="7">
    <location>
        <begin position="238"/>
        <end position="258"/>
    </location>
</feature>
<keyword evidence="11" id="KW-1185">Reference proteome</keyword>
<feature type="transmembrane region" description="Helical" evidence="7">
    <location>
        <begin position="12"/>
        <end position="32"/>
    </location>
</feature>
<feature type="domain" description="ABC transmembrane type-1" evidence="9">
    <location>
        <begin position="16"/>
        <end position="298"/>
    </location>
</feature>
<evidence type="ECO:0000259" key="8">
    <source>
        <dbReference type="PROSITE" id="PS50893"/>
    </source>
</evidence>
<evidence type="ECO:0000256" key="6">
    <source>
        <dbReference type="ARBA" id="ARBA00023136"/>
    </source>
</evidence>
<dbReference type="PANTHER" id="PTHR43394:SF1">
    <property type="entry name" value="ATP-BINDING CASSETTE SUB-FAMILY B MEMBER 10, MITOCHONDRIAL"/>
    <property type="match status" value="1"/>
</dbReference>
<dbReference type="InterPro" id="IPR003593">
    <property type="entry name" value="AAA+_ATPase"/>
</dbReference>
<dbReference type="InterPro" id="IPR039421">
    <property type="entry name" value="Type_1_exporter"/>
</dbReference>
<keyword evidence="3" id="KW-0547">Nucleotide-binding</keyword>
<dbReference type="Gene3D" id="3.40.50.300">
    <property type="entry name" value="P-loop containing nucleotide triphosphate hydrolases"/>
    <property type="match status" value="1"/>
</dbReference>
<evidence type="ECO:0000256" key="3">
    <source>
        <dbReference type="ARBA" id="ARBA00022741"/>
    </source>
</evidence>
<evidence type="ECO:0000256" key="5">
    <source>
        <dbReference type="ARBA" id="ARBA00022989"/>
    </source>
</evidence>
<proteinExistence type="predicted"/>
<evidence type="ECO:0000256" key="4">
    <source>
        <dbReference type="ARBA" id="ARBA00022840"/>
    </source>
</evidence>
<dbReference type="Pfam" id="PF00005">
    <property type="entry name" value="ABC_tran"/>
    <property type="match status" value="1"/>
</dbReference>
<dbReference type="SUPFAM" id="SSF52540">
    <property type="entry name" value="P-loop containing nucleoside triphosphate hydrolases"/>
    <property type="match status" value="1"/>
</dbReference>
<dbReference type="Gene3D" id="1.20.1560.10">
    <property type="entry name" value="ABC transporter type 1, transmembrane domain"/>
    <property type="match status" value="1"/>
</dbReference>
<dbReference type="Pfam" id="PF00664">
    <property type="entry name" value="ABC_membrane"/>
    <property type="match status" value="1"/>
</dbReference>
<protein>
    <submittedName>
        <fullName evidence="10">ABC transporter ATP-binding protein/permease</fullName>
    </submittedName>
</protein>
<keyword evidence="2 7" id="KW-0812">Transmembrane</keyword>
<evidence type="ECO:0000313" key="10">
    <source>
        <dbReference type="EMBL" id="MDE5415547.1"/>
    </source>
</evidence>
<keyword evidence="4 10" id="KW-0067">ATP-binding</keyword>
<accession>A0ABT5VJR1</accession>
<dbReference type="EMBL" id="JAOTPO010000017">
    <property type="protein sequence ID" value="MDE5415547.1"/>
    <property type="molecule type" value="Genomic_DNA"/>
</dbReference>
<evidence type="ECO:0000256" key="2">
    <source>
        <dbReference type="ARBA" id="ARBA00022692"/>
    </source>
</evidence>
<dbReference type="SMART" id="SM00382">
    <property type="entry name" value="AAA"/>
    <property type="match status" value="1"/>
</dbReference>
<dbReference type="RefSeq" id="WP_275120150.1">
    <property type="nucleotide sequence ID" value="NZ_JAOTPO010000017.1"/>
</dbReference>
<dbReference type="InterPro" id="IPR036640">
    <property type="entry name" value="ABC1_TM_sf"/>
</dbReference>
<evidence type="ECO:0000256" key="1">
    <source>
        <dbReference type="ARBA" id="ARBA00004651"/>
    </source>
</evidence>
<feature type="transmembrane region" description="Helical" evidence="7">
    <location>
        <begin position="133"/>
        <end position="151"/>
    </location>
</feature>
<gene>
    <name evidence="10" type="ORF">N7Z68_19560</name>
</gene>
<dbReference type="PANTHER" id="PTHR43394">
    <property type="entry name" value="ATP-DEPENDENT PERMEASE MDL1, MITOCHONDRIAL"/>
    <property type="match status" value="1"/>
</dbReference>
<dbReference type="CDD" id="cd18548">
    <property type="entry name" value="ABC_6TM_Tm287_like"/>
    <property type="match status" value="1"/>
</dbReference>
<dbReference type="PROSITE" id="PS50929">
    <property type="entry name" value="ABC_TM1F"/>
    <property type="match status" value="1"/>
</dbReference>
<dbReference type="Proteomes" id="UP001148125">
    <property type="component" value="Unassembled WGS sequence"/>
</dbReference>
<organism evidence="10 11">
    <name type="scientific">Alkalihalobacterium chitinilyticum</name>
    <dbReference type="NCBI Taxonomy" id="2980103"/>
    <lineage>
        <taxon>Bacteria</taxon>
        <taxon>Bacillati</taxon>
        <taxon>Bacillota</taxon>
        <taxon>Bacilli</taxon>
        <taxon>Bacillales</taxon>
        <taxon>Bacillaceae</taxon>
        <taxon>Alkalihalobacterium</taxon>
    </lineage>
</organism>
<dbReference type="SUPFAM" id="SSF90123">
    <property type="entry name" value="ABC transporter transmembrane region"/>
    <property type="match status" value="1"/>
</dbReference>